<proteinExistence type="evidence at transcript level"/>
<reference evidence="1" key="2">
    <citation type="book" date="2010" name="PROCEEDINGS OF 13TH INTERNATIONAL CONFERENCE ON HARMFUL ALGAE" publisher="International Society For The Study of Harmful Algae" city="Hong Kong, China">
        <title>Dinoflagellate meta-transcriptomics enabled by spliced leader.</title>
        <editorList>
            <person name="Unknown A."/>
        </editorList>
        <authorList>
            <person name="Lin S."/>
            <person name="Zhang H."/>
        </authorList>
    </citation>
    <scope>NUCLEOTIDE SEQUENCE</scope>
    <source>
        <strain evidence="1">CCMP1831</strain>
    </source>
</reference>
<evidence type="ECO:0000313" key="1">
    <source>
        <dbReference type="EMBL" id="ACU44964.1"/>
    </source>
</evidence>
<feature type="non-terminal residue" evidence="1">
    <location>
        <position position="1"/>
    </location>
</feature>
<organism evidence="1">
    <name type="scientific">Pfiesteria piscicida</name>
    <name type="common">Phantom dinoflagellate</name>
    <dbReference type="NCBI Taxonomy" id="71001"/>
    <lineage>
        <taxon>Eukaryota</taxon>
        <taxon>Sar</taxon>
        <taxon>Alveolata</taxon>
        <taxon>Dinophyceae</taxon>
        <taxon>Peridiniales</taxon>
        <taxon>Pfiesteriaceae</taxon>
        <taxon>Pfiesteria</taxon>
    </lineage>
</organism>
<accession>E8Z684</accession>
<reference evidence="1" key="1">
    <citation type="submission" date="2008-12" db="EMBL/GenBank/DDBJ databases">
        <authorList>
            <person name="Zhang H."/>
            <person name="Lin S."/>
        </authorList>
    </citation>
    <scope>NUCLEOTIDE SEQUENCE</scope>
    <source>
        <strain evidence="1">CCMP1831</strain>
    </source>
</reference>
<dbReference type="EMBL" id="FJ599911">
    <property type="protein sequence ID" value="ACU44964.1"/>
    <property type="molecule type" value="mRNA"/>
</dbReference>
<name>E8Z684_PFIPI</name>
<sequence length="139" mass="16434">RAAVNPEREEARHALEVAKRFAELRSVARLDACMELMHEDATLATLTYVVHGKHAMKVALEDNQMLLHLGRFMGPWRYTVNNIEEMKHLNLGRKKAYCIEREGKQYRSFLWIDYRNFRIRESCVVVDGKIRLYSIQQRL</sequence>
<protein>
    <submittedName>
        <fullName evidence="1">Methanogenic archaeon proteinase-like</fullName>
    </submittedName>
</protein>
<dbReference type="AlphaFoldDB" id="E8Z684"/>